<dbReference type="SMART" id="SM00635">
    <property type="entry name" value="BID_2"/>
    <property type="match status" value="2"/>
</dbReference>
<dbReference type="STRING" id="1855912.LuPra_00871"/>
<dbReference type="SUPFAM" id="SSF75011">
    <property type="entry name" value="3-carboxy-cis,cis-mucoante lactonizing enzyme"/>
    <property type="match status" value="1"/>
</dbReference>
<dbReference type="InterPro" id="IPR008964">
    <property type="entry name" value="Invasin/intimin_cell_adhesion"/>
</dbReference>
<dbReference type="OrthoDB" id="9815940at2"/>
<dbReference type="AlphaFoldDB" id="A0A143PHG8"/>
<sequence precursor="true">MRARLVSIALLASVVVALGAQEKPPSGPAPQRVDVTPMTAEAIAGSALSFTAAGIDQAGTRIDAKPSAWFAAPFDSAVADQQGTVTFYKPGVVTVGALINGKVGFAKVTVRRQPVVRIEIDAPKTTMSIGPGVALRAIAIAPSGEPVSDVEYVWRSESPGIASVDAAGLVTGVAPGTATIRASTEGASATATVRIGSGRVQRLSVQPPATSVRTGDVVRFSAAVTGAQEAGVRWSISGEGASIDADGVFVAEQPGSYLITAISADRAAVATVVVKPRNVQRALEVVGRAPAEEFQTLEQWIVGNYAYVTSAMAGRLWVYDISNPAAPLKVDSVAFDARILNDVSTTADGKVAVITREGASNRKNGIAFLDTSDPAHPRVASEYTATVSGGVHSAFIDGRFAYITDDATGSLRVIDFHDVTSPREVGRWAPDRQTQTFRSPEGDEFVGGLMLHDVQVRDGLLYAGWWRDGLIVLDVGNGIKGGSPQKPVLVSQLRFNYHELYGPGWLAGAHAVFRYNNYVFVGDEVFPAQFDLSSRDRIPVQGIVHVVDVTDIERPRRVATYDIPEAGAHNIWVEDDVMYMGYYNAGARVVDVSGELRGNLYRQGREIARLWTGDPKGWRPNLPFCWGAQPHKGLIYFNDINSGIWITKLPQLKKLTPTNTSQ</sequence>
<reference evidence="4" key="2">
    <citation type="submission" date="2016-04" db="EMBL/GenBank/DDBJ databases">
        <title>First Complete Genome Sequence of a Subdivision 6 Acidobacterium.</title>
        <authorList>
            <person name="Huang S."/>
            <person name="Vieira S."/>
            <person name="Bunk B."/>
            <person name="Riedel T."/>
            <person name="Sproeer C."/>
            <person name="Overmann J."/>
        </authorList>
    </citation>
    <scope>NUCLEOTIDE SEQUENCE [LARGE SCALE GENOMIC DNA]</scope>
    <source>
        <strain evidence="4">DSM 100886 HEG_-6_39</strain>
    </source>
</reference>
<dbReference type="EMBL" id="CP015136">
    <property type="protein sequence ID" value="AMY07693.1"/>
    <property type="molecule type" value="Genomic_DNA"/>
</dbReference>
<name>A0A143PHG8_LUTPR</name>
<dbReference type="InterPro" id="IPR003343">
    <property type="entry name" value="Big_2"/>
</dbReference>
<evidence type="ECO:0000313" key="3">
    <source>
        <dbReference type="EMBL" id="AMY07693.1"/>
    </source>
</evidence>
<evidence type="ECO:0000313" key="4">
    <source>
        <dbReference type="Proteomes" id="UP000076079"/>
    </source>
</evidence>
<feature type="signal peptide" evidence="1">
    <location>
        <begin position="1"/>
        <end position="19"/>
    </location>
</feature>
<feature type="domain" description="BIG2" evidence="2">
    <location>
        <begin position="114"/>
        <end position="194"/>
    </location>
</feature>
<dbReference type="SUPFAM" id="SSF49373">
    <property type="entry name" value="Invasin/intimin cell-adhesion fragments"/>
    <property type="match status" value="1"/>
</dbReference>
<dbReference type="Pfam" id="PF08309">
    <property type="entry name" value="LVIVD"/>
    <property type="match status" value="2"/>
</dbReference>
<feature type="domain" description="BIG2" evidence="2">
    <location>
        <begin position="199"/>
        <end position="273"/>
    </location>
</feature>
<dbReference type="Gene3D" id="2.60.40.1080">
    <property type="match status" value="2"/>
</dbReference>
<dbReference type="KEGG" id="abac:LuPra_00871"/>
<evidence type="ECO:0000256" key="1">
    <source>
        <dbReference type="SAM" id="SignalP"/>
    </source>
</evidence>
<dbReference type="RefSeq" id="WP_110169615.1">
    <property type="nucleotide sequence ID" value="NZ_CP015136.1"/>
</dbReference>
<reference evidence="3 4" key="1">
    <citation type="journal article" date="2016" name="Genome Announc.">
        <title>First Complete Genome Sequence of a Subdivision 6 Acidobacterium Strain.</title>
        <authorList>
            <person name="Huang S."/>
            <person name="Vieira S."/>
            <person name="Bunk B."/>
            <person name="Riedel T."/>
            <person name="Sproer C."/>
            <person name="Overmann J."/>
        </authorList>
    </citation>
    <scope>NUCLEOTIDE SEQUENCE [LARGE SCALE GENOMIC DNA]</scope>
    <source>
        <strain evidence="4">DSM 100886 HEG_-6_39</strain>
    </source>
</reference>
<dbReference type="Proteomes" id="UP000076079">
    <property type="component" value="Chromosome"/>
</dbReference>
<accession>A0A143PHG8</accession>
<keyword evidence="1" id="KW-0732">Signal</keyword>
<dbReference type="InterPro" id="IPR013211">
    <property type="entry name" value="LVIVD"/>
</dbReference>
<evidence type="ECO:0000259" key="2">
    <source>
        <dbReference type="SMART" id="SM00635"/>
    </source>
</evidence>
<dbReference type="Pfam" id="PF02368">
    <property type="entry name" value="Big_2"/>
    <property type="match status" value="1"/>
</dbReference>
<protein>
    <submittedName>
        <fullName evidence="3">Bacterial Ig-like domain (Group 2)</fullName>
    </submittedName>
</protein>
<gene>
    <name evidence="3" type="ORF">LuPra_00871</name>
</gene>
<keyword evidence="4" id="KW-1185">Reference proteome</keyword>
<organism evidence="3 4">
    <name type="scientific">Luteitalea pratensis</name>
    <dbReference type="NCBI Taxonomy" id="1855912"/>
    <lineage>
        <taxon>Bacteria</taxon>
        <taxon>Pseudomonadati</taxon>
        <taxon>Acidobacteriota</taxon>
        <taxon>Vicinamibacteria</taxon>
        <taxon>Vicinamibacterales</taxon>
        <taxon>Vicinamibacteraceae</taxon>
        <taxon>Luteitalea</taxon>
    </lineage>
</organism>
<proteinExistence type="predicted"/>
<feature type="chain" id="PRO_5007511337" evidence="1">
    <location>
        <begin position="20"/>
        <end position="662"/>
    </location>
</feature>